<dbReference type="InterPro" id="IPR011055">
    <property type="entry name" value="Dup_hybrid_motif"/>
</dbReference>
<dbReference type="InterPro" id="IPR018392">
    <property type="entry name" value="LysM"/>
</dbReference>
<dbReference type="InterPro" id="IPR036779">
    <property type="entry name" value="LysM_dom_sf"/>
</dbReference>
<reference evidence="3 4" key="1">
    <citation type="submission" date="2017-05" db="EMBL/GenBank/DDBJ databases">
        <title>Acinetobacter populi ANC 5415 (= PBJ7), whole genome shotgun sequencing project.</title>
        <authorList>
            <person name="Nemec A."/>
            <person name="Radolfova-Krizova L."/>
        </authorList>
    </citation>
    <scope>NUCLEOTIDE SEQUENCE [LARGE SCALE GENOMIC DNA]</scope>
    <source>
        <strain evidence="3 4">PBJ7</strain>
    </source>
</reference>
<dbReference type="OrthoDB" id="9795421at2"/>
<gene>
    <name evidence="3" type="ORF">CAP51_10910</name>
</gene>
<dbReference type="InterPro" id="IPR016047">
    <property type="entry name" value="M23ase_b-sheet_dom"/>
</dbReference>
<comment type="caution">
    <text evidence="3">The sequence shown here is derived from an EMBL/GenBank/DDBJ whole genome shotgun (WGS) entry which is preliminary data.</text>
</comment>
<proteinExistence type="inferred from homology"/>
<dbReference type="PANTHER" id="PTHR21666">
    <property type="entry name" value="PEPTIDASE-RELATED"/>
    <property type="match status" value="1"/>
</dbReference>
<dbReference type="PROSITE" id="PS51782">
    <property type="entry name" value="LYSM"/>
    <property type="match status" value="1"/>
</dbReference>
<keyword evidence="4" id="KW-1185">Reference proteome</keyword>
<dbReference type="Pfam" id="PF01551">
    <property type="entry name" value="Peptidase_M23"/>
    <property type="match status" value="1"/>
</dbReference>
<evidence type="ECO:0000313" key="3">
    <source>
        <dbReference type="EMBL" id="OUY07185.1"/>
    </source>
</evidence>
<dbReference type="GO" id="GO:0004222">
    <property type="term" value="F:metalloendopeptidase activity"/>
    <property type="evidence" value="ECO:0007669"/>
    <property type="project" value="TreeGrafter"/>
</dbReference>
<dbReference type="InterPro" id="IPR050570">
    <property type="entry name" value="Cell_wall_metabolism_enzyme"/>
</dbReference>
<dbReference type="PANTHER" id="PTHR21666:SF263">
    <property type="entry name" value="MUREIN HYDROLASE ACTIVATOR NLPD"/>
    <property type="match status" value="1"/>
</dbReference>
<dbReference type="AlphaFoldDB" id="A0A1Z9YY93"/>
<dbReference type="SUPFAM" id="SSF51261">
    <property type="entry name" value="Duplicated hybrid motif"/>
    <property type="match status" value="1"/>
</dbReference>
<dbReference type="Proteomes" id="UP000196536">
    <property type="component" value="Unassembled WGS sequence"/>
</dbReference>
<protein>
    <recommendedName>
        <fullName evidence="2">LysM domain-containing protein</fullName>
    </recommendedName>
</protein>
<evidence type="ECO:0000313" key="4">
    <source>
        <dbReference type="Proteomes" id="UP000196536"/>
    </source>
</evidence>
<evidence type="ECO:0000259" key="2">
    <source>
        <dbReference type="PROSITE" id="PS51782"/>
    </source>
</evidence>
<organism evidence="3 4">
    <name type="scientific">Acinetobacter populi</name>
    <dbReference type="NCBI Taxonomy" id="1582270"/>
    <lineage>
        <taxon>Bacteria</taxon>
        <taxon>Pseudomonadati</taxon>
        <taxon>Pseudomonadota</taxon>
        <taxon>Gammaproteobacteria</taxon>
        <taxon>Moraxellales</taxon>
        <taxon>Moraxellaceae</taxon>
        <taxon>Acinetobacter</taxon>
    </lineage>
</organism>
<dbReference type="RefSeq" id="WP_087620783.1">
    <property type="nucleotide sequence ID" value="NZ_NEXX01000003.1"/>
</dbReference>
<dbReference type="Gene3D" id="3.10.350.10">
    <property type="entry name" value="LysM domain"/>
    <property type="match status" value="1"/>
</dbReference>
<dbReference type="CDD" id="cd12797">
    <property type="entry name" value="M23_peptidase"/>
    <property type="match status" value="1"/>
</dbReference>
<dbReference type="EMBL" id="NEXX01000003">
    <property type="protein sequence ID" value="OUY07185.1"/>
    <property type="molecule type" value="Genomic_DNA"/>
</dbReference>
<dbReference type="SMART" id="SM00257">
    <property type="entry name" value="LysM"/>
    <property type="match status" value="1"/>
</dbReference>
<evidence type="ECO:0000256" key="1">
    <source>
        <dbReference type="ARBA" id="ARBA00038420"/>
    </source>
</evidence>
<name>A0A1Z9YY93_9GAMM</name>
<dbReference type="Pfam" id="PF01476">
    <property type="entry name" value="LysM"/>
    <property type="match status" value="1"/>
</dbReference>
<dbReference type="CDD" id="cd00118">
    <property type="entry name" value="LysM"/>
    <property type="match status" value="1"/>
</dbReference>
<sequence length="284" mass="30420">MAWAAPLLMNNKSIKTILSASLLASTVLIVGCASKPTVNSSRVFYVPEFYTVQPGDSLSKIAAKYGLNYMDVARLNNIDAVDKIYVNQSLRLRDNDKSSTRLVRGTPIEAAPEIKRQSIATQAQTATVPTRTVPVQPTTPQVGLGATTAPQINPGNAAVTNSQIKWVVPSSGPVVARFDLNQNRKGIYFGGKIGDPIYAAANGEVVYADDGLTEYGKLILIRHSNGYITAYAHNSKLLVKVGDRVTSGQKIAEMGNSGASSTMLQFQIRLDGKPIDPTTVLPIS</sequence>
<comment type="similarity">
    <text evidence="1">Belongs to the E.coli NlpD/Haemophilus LppB family.</text>
</comment>
<accession>A0A1Z9YY93</accession>
<feature type="domain" description="LysM" evidence="2">
    <location>
        <begin position="48"/>
        <end position="92"/>
    </location>
</feature>
<dbReference type="Gene3D" id="2.70.70.10">
    <property type="entry name" value="Glucose Permease (Domain IIA)"/>
    <property type="match status" value="1"/>
</dbReference>